<reference evidence="1" key="3">
    <citation type="submission" date="2025-09" db="UniProtKB">
        <authorList>
            <consortium name="Ensembl"/>
        </authorList>
    </citation>
    <scope>IDENTIFICATION</scope>
</reference>
<accession>H2XR79</accession>
<evidence type="ECO:0000313" key="1">
    <source>
        <dbReference type="Ensembl" id="ENSCINP00000032163.1"/>
    </source>
</evidence>
<sequence length="41" mass="4974">MHHPYSYPFYAYRHGYPVTWAVLCYEPRCVISNVWILGNRI</sequence>
<name>H2XR79_CIOIN</name>
<dbReference type="HOGENOM" id="CLU_3279204_0_0_1"/>
<dbReference type="AlphaFoldDB" id="H2XR79"/>
<keyword evidence="2" id="KW-1185">Reference proteome</keyword>
<evidence type="ECO:0000313" key="2">
    <source>
        <dbReference type="Proteomes" id="UP000008144"/>
    </source>
</evidence>
<proteinExistence type="predicted"/>
<reference evidence="2" key="1">
    <citation type="journal article" date="2002" name="Science">
        <title>The draft genome of Ciona intestinalis: insights into chordate and vertebrate origins.</title>
        <authorList>
            <person name="Dehal P."/>
            <person name="Satou Y."/>
            <person name="Campbell R.K."/>
            <person name="Chapman J."/>
            <person name="Degnan B."/>
            <person name="De Tomaso A."/>
            <person name="Davidson B."/>
            <person name="Di Gregorio A."/>
            <person name="Gelpke M."/>
            <person name="Goodstein D.M."/>
            <person name="Harafuji N."/>
            <person name="Hastings K.E."/>
            <person name="Ho I."/>
            <person name="Hotta K."/>
            <person name="Huang W."/>
            <person name="Kawashima T."/>
            <person name="Lemaire P."/>
            <person name="Martinez D."/>
            <person name="Meinertzhagen I.A."/>
            <person name="Necula S."/>
            <person name="Nonaka M."/>
            <person name="Putnam N."/>
            <person name="Rash S."/>
            <person name="Saiga H."/>
            <person name="Satake M."/>
            <person name="Terry A."/>
            <person name="Yamada L."/>
            <person name="Wang H.G."/>
            <person name="Awazu S."/>
            <person name="Azumi K."/>
            <person name="Boore J."/>
            <person name="Branno M."/>
            <person name="Chin-Bow S."/>
            <person name="DeSantis R."/>
            <person name="Doyle S."/>
            <person name="Francino P."/>
            <person name="Keys D.N."/>
            <person name="Haga S."/>
            <person name="Hayashi H."/>
            <person name="Hino K."/>
            <person name="Imai K.S."/>
            <person name="Inaba K."/>
            <person name="Kano S."/>
            <person name="Kobayashi K."/>
            <person name="Kobayashi M."/>
            <person name="Lee B.I."/>
            <person name="Makabe K.W."/>
            <person name="Manohar C."/>
            <person name="Matassi G."/>
            <person name="Medina M."/>
            <person name="Mochizuki Y."/>
            <person name="Mount S."/>
            <person name="Morishita T."/>
            <person name="Miura S."/>
            <person name="Nakayama A."/>
            <person name="Nishizaka S."/>
            <person name="Nomoto H."/>
            <person name="Ohta F."/>
            <person name="Oishi K."/>
            <person name="Rigoutsos I."/>
            <person name="Sano M."/>
            <person name="Sasaki A."/>
            <person name="Sasakura Y."/>
            <person name="Shoguchi E."/>
            <person name="Shin-i T."/>
            <person name="Spagnuolo A."/>
            <person name="Stainier D."/>
            <person name="Suzuki M.M."/>
            <person name="Tassy O."/>
            <person name="Takatori N."/>
            <person name="Tokuoka M."/>
            <person name="Yagi K."/>
            <person name="Yoshizaki F."/>
            <person name="Wada S."/>
            <person name="Zhang C."/>
            <person name="Hyatt P.D."/>
            <person name="Larimer F."/>
            <person name="Detter C."/>
            <person name="Doggett N."/>
            <person name="Glavina T."/>
            <person name="Hawkins T."/>
            <person name="Richardson P."/>
            <person name="Lucas S."/>
            <person name="Kohara Y."/>
            <person name="Levine M."/>
            <person name="Satoh N."/>
            <person name="Rokhsar D.S."/>
        </authorList>
    </citation>
    <scope>NUCLEOTIDE SEQUENCE [LARGE SCALE GENOMIC DNA]</scope>
</reference>
<dbReference type="Ensembl" id="ENSCINT00000035115.1">
    <property type="protein sequence ID" value="ENSCINP00000032163.1"/>
    <property type="gene ID" value="ENSCING00000021211.1"/>
</dbReference>
<reference evidence="1" key="2">
    <citation type="submission" date="2025-08" db="UniProtKB">
        <authorList>
            <consortium name="Ensembl"/>
        </authorList>
    </citation>
    <scope>IDENTIFICATION</scope>
</reference>
<organism evidence="1 2">
    <name type="scientific">Ciona intestinalis</name>
    <name type="common">Transparent sea squirt</name>
    <name type="synonym">Ascidia intestinalis</name>
    <dbReference type="NCBI Taxonomy" id="7719"/>
    <lineage>
        <taxon>Eukaryota</taxon>
        <taxon>Metazoa</taxon>
        <taxon>Chordata</taxon>
        <taxon>Tunicata</taxon>
        <taxon>Ascidiacea</taxon>
        <taxon>Phlebobranchia</taxon>
        <taxon>Cionidae</taxon>
        <taxon>Ciona</taxon>
    </lineage>
</organism>
<dbReference type="InParanoid" id="H2XR79"/>
<protein>
    <submittedName>
        <fullName evidence="1">Uncharacterized protein</fullName>
    </submittedName>
</protein>
<dbReference type="Proteomes" id="UP000008144">
    <property type="component" value="Unassembled WGS sequence"/>
</dbReference>